<name>A0A919LVS5_KLEPN</name>
<evidence type="ECO:0000313" key="1">
    <source>
        <dbReference type="EMBL" id="GHK57133.1"/>
    </source>
</evidence>
<dbReference type="AlphaFoldDB" id="A0A919LVS5"/>
<dbReference type="EMBL" id="BNFF01000002">
    <property type="protein sequence ID" value="GHK57133.1"/>
    <property type="molecule type" value="Genomic_DNA"/>
</dbReference>
<organism evidence="1 2">
    <name type="scientific">Klebsiella pneumoniae</name>
    <dbReference type="NCBI Taxonomy" id="573"/>
    <lineage>
        <taxon>Bacteria</taxon>
        <taxon>Pseudomonadati</taxon>
        <taxon>Pseudomonadota</taxon>
        <taxon>Gammaproteobacteria</taxon>
        <taxon>Enterobacterales</taxon>
        <taxon>Enterobacteriaceae</taxon>
        <taxon>Klebsiella/Raoultella group</taxon>
        <taxon>Klebsiella</taxon>
        <taxon>Klebsiella pneumoniae complex</taxon>
    </lineage>
</organism>
<dbReference type="Proteomes" id="UP000655094">
    <property type="component" value="Unassembled WGS sequence"/>
</dbReference>
<gene>
    <name evidence="1" type="ORF">KPZU09_68690</name>
</gene>
<comment type="caution">
    <text evidence="1">The sequence shown here is derived from an EMBL/GenBank/DDBJ whole genome shotgun (WGS) entry which is preliminary data.</text>
</comment>
<accession>A0A919LVS5</accession>
<protein>
    <submittedName>
        <fullName evidence="1">Uncharacterized protein</fullName>
    </submittedName>
</protein>
<reference evidence="1" key="1">
    <citation type="submission" date="2020-10" db="EMBL/GenBank/DDBJ databases">
        <title>Genome Sequence of ESBL Producing Zambian Clinical Strains.</title>
        <authorList>
            <person name="Shawa M."/>
            <person name="Furuta Y."/>
            <person name="Simbotwe M."/>
            <person name="Mulenga E."/>
            <person name="Mubanga M."/>
            <person name="Mulenga G."/>
            <person name="Kaile C."/>
            <person name="Zorigt T."/>
            <person name="Hang'ombe B."/>
            <person name="Higashi H."/>
        </authorList>
    </citation>
    <scope>NUCLEOTIDE SEQUENCE</scope>
    <source>
        <strain evidence="1">Zam_UTH_09</strain>
    </source>
</reference>
<evidence type="ECO:0000313" key="2">
    <source>
        <dbReference type="Proteomes" id="UP000655094"/>
    </source>
</evidence>
<sequence>MDPLLACLVTQAANHHVDPVQVRLAFMGKQAGMEIQFAAHFVAIAHQELDQAIFLLG</sequence>
<proteinExistence type="predicted"/>